<feature type="compositionally biased region" description="Low complexity" evidence="1">
    <location>
        <begin position="90"/>
        <end position="101"/>
    </location>
</feature>
<dbReference type="STRING" id="83219.PM02_00440"/>
<evidence type="ECO:0000256" key="1">
    <source>
        <dbReference type="SAM" id="MobiDB-lite"/>
    </source>
</evidence>
<feature type="domain" description="eCIS core" evidence="2">
    <location>
        <begin position="18"/>
        <end position="83"/>
    </location>
</feature>
<evidence type="ECO:0000259" key="2">
    <source>
        <dbReference type="Pfam" id="PF13699"/>
    </source>
</evidence>
<dbReference type="Proteomes" id="UP000027337">
    <property type="component" value="Unassembled WGS sequence"/>
</dbReference>
<proteinExistence type="predicted"/>
<dbReference type="RefSeq" id="WP_051583970.1">
    <property type="nucleotide sequence ID" value="NZ_JEMU01000001.1"/>
</dbReference>
<comment type="caution">
    <text evidence="3">The sequence shown here is derived from an EMBL/GenBank/DDBJ whole genome shotgun (WGS) entry which is preliminary data.</text>
</comment>
<feature type="region of interest" description="Disordered" evidence="1">
    <location>
        <begin position="82"/>
        <end position="102"/>
    </location>
</feature>
<organism evidence="3 4">
    <name type="scientific">Sulfitobacter mediterraneus</name>
    <dbReference type="NCBI Taxonomy" id="83219"/>
    <lineage>
        <taxon>Bacteria</taxon>
        <taxon>Pseudomonadati</taxon>
        <taxon>Pseudomonadota</taxon>
        <taxon>Alphaproteobacteria</taxon>
        <taxon>Rhodobacterales</taxon>
        <taxon>Roseobacteraceae</taxon>
        <taxon>Sulfitobacter</taxon>
    </lineage>
</organism>
<reference evidence="3 4" key="1">
    <citation type="journal article" date="2014" name="Genome Announc.">
        <title>Draft Genome Sequences of Two Isolates of the Roseobacter Group, Sulfitobacter sp. Strains 3SOLIMAR09 and 1FIGIMAR09, from Harbors of Mallorca Island (Mediterranean Sea).</title>
        <authorList>
            <person name="Mas-Llado M."/>
            <person name="Pina-Villalonga J.M."/>
            <person name="Brunet-Galmes I."/>
            <person name="Nogales B."/>
            <person name="Bosch R."/>
        </authorList>
    </citation>
    <scope>NUCLEOTIDE SEQUENCE [LARGE SCALE GENOMIC DNA]</scope>
    <source>
        <strain evidence="3 4">1FIGIMAR09</strain>
    </source>
</reference>
<evidence type="ECO:0000313" key="3">
    <source>
        <dbReference type="EMBL" id="KAJ04724.1"/>
    </source>
</evidence>
<keyword evidence="4" id="KW-1185">Reference proteome</keyword>
<name>A0A061SXG6_9RHOB</name>
<accession>A0A061SXG6</accession>
<sequence length="121" mass="12740">MAPNDKDAHKIAHNTSGLPDTLRLGMEALSGIDLSSVQVHRNSHSPAKIGASAFTRGTDIHIGPGQDRHLPHEAWHVVQQKQGRVRPSLAADSGAASGSDAQRIEVRAQMAAKNAEPSDAG</sequence>
<evidence type="ECO:0000313" key="4">
    <source>
        <dbReference type="Proteomes" id="UP000027337"/>
    </source>
</evidence>
<gene>
    <name evidence="3" type="ORF">PM02_00440</name>
</gene>
<dbReference type="Pfam" id="PF13699">
    <property type="entry name" value="eCIS_core"/>
    <property type="match status" value="1"/>
</dbReference>
<dbReference type="EMBL" id="JEMU01000001">
    <property type="protein sequence ID" value="KAJ04724.1"/>
    <property type="molecule type" value="Genomic_DNA"/>
</dbReference>
<protein>
    <recommendedName>
        <fullName evidence="2">eCIS core domain-containing protein</fullName>
    </recommendedName>
</protein>
<dbReference type="AlphaFoldDB" id="A0A061SXG6"/>
<dbReference type="InterPro" id="IPR025295">
    <property type="entry name" value="eCIS_core_dom"/>
</dbReference>
<dbReference type="eggNOG" id="COG3177">
    <property type="taxonomic scope" value="Bacteria"/>
</dbReference>